<dbReference type="OrthoDB" id="6256369at2759"/>
<organism evidence="4 5">
    <name type="scientific">Polypedilum vanderplanki</name>
    <name type="common">Sleeping chironomid midge</name>
    <dbReference type="NCBI Taxonomy" id="319348"/>
    <lineage>
        <taxon>Eukaryota</taxon>
        <taxon>Metazoa</taxon>
        <taxon>Ecdysozoa</taxon>
        <taxon>Arthropoda</taxon>
        <taxon>Hexapoda</taxon>
        <taxon>Insecta</taxon>
        <taxon>Pterygota</taxon>
        <taxon>Neoptera</taxon>
        <taxon>Endopterygota</taxon>
        <taxon>Diptera</taxon>
        <taxon>Nematocera</taxon>
        <taxon>Chironomoidea</taxon>
        <taxon>Chironomidae</taxon>
        <taxon>Chironominae</taxon>
        <taxon>Polypedilum</taxon>
        <taxon>Polypedilum</taxon>
    </lineage>
</organism>
<keyword evidence="5" id="KW-1185">Reference proteome</keyword>
<accession>A0A9J6CK81</accession>
<dbReference type="Proteomes" id="UP001107558">
    <property type="component" value="Chromosome 1"/>
</dbReference>
<sequence length="648" mass="74418">MDSNSKNYSRDHYHHHKVNTNSQKSKQNSLKSHDSGMNDDNSPNYDSNLCESSEYLTHEVNRDDLKTQLRKSNEEREKLRLQIQKLFAEKDETCKHIAAISQAHENKITEMHCIIVELSKKLKMQQDNAIIEEPEGSASELSFQECSIICDSDSIDRQEEESDFETKDKFILQDTQNNKNINHGFPQNNYSSQIQCMQEEILQLRAKVALLKSELACKEKEMLYEYEDKPHVKDNENKSESNEVIMPPNRLNEFHESISEHYENYEVESPVNIKSKVKINEAPIAKVAERVKLKTALEHEDRFFSKEKTKVDEIFGSAEQMLASLDEIDHESTIDETYRLCRYIEQLKIQNSVLSLNLAESKQHCNHLYLLCGKYESNAVALQQALNCSDRAIEAYDVMLALLESKLAIHEQTDPIESAMQNRKVAESVAHSLLERLRTENSFYGKSAAPWAESVIFLPDSENLVWTEEHDRMLRTQVSKLKGQRSFIQNTVVNLESPFNFEESCSRSDLSSTKAQSETSFKGVDIETTILMQELMSLREELSITKNRASQIEKEKKLAYEKLKSMQNALFQLQSQLNEFGNGSSIKDRLSYSESAAAEYNASLERELLEALSRECRLKNRLQGLVSSLEVASKASINPSTKFNNDLK</sequence>
<evidence type="ECO:0000259" key="3">
    <source>
        <dbReference type="Pfam" id="PF10506"/>
    </source>
</evidence>
<keyword evidence="1" id="KW-0175">Coiled coil</keyword>
<name>A0A9J6CK81_POLVA</name>
<feature type="domain" description="Harmonin-binding protein USHBP1 PDZ-binding" evidence="3">
    <location>
        <begin position="339"/>
        <end position="402"/>
    </location>
</feature>
<dbReference type="AlphaFoldDB" id="A0A9J6CK81"/>
<dbReference type="InterPro" id="IPR040171">
    <property type="entry name" value="USBP1-like"/>
</dbReference>
<dbReference type="PANTHER" id="PTHR23347:SF6">
    <property type="entry name" value="FI17904P1"/>
    <property type="match status" value="1"/>
</dbReference>
<dbReference type="PANTHER" id="PTHR23347">
    <property type="entry name" value="COLORECTAL MUTANT CANCER PROTEIN MCC PROTEIN -RELATED"/>
    <property type="match status" value="1"/>
</dbReference>
<dbReference type="InterPro" id="IPR019536">
    <property type="entry name" value="USHBP1_PDZ-bd"/>
</dbReference>
<feature type="coiled-coil region" evidence="1">
    <location>
        <begin position="62"/>
        <end position="89"/>
    </location>
</feature>
<protein>
    <recommendedName>
        <fullName evidence="3">Harmonin-binding protein USHBP1 PDZ-binding domain-containing protein</fullName>
    </recommendedName>
</protein>
<evidence type="ECO:0000256" key="2">
    <source>
        <dbReference type="SAM" id="MobiDB-lite"/>
    </source>
</evidence>
<feature type="compositionally biased region" description="Low complexity" evidence="2">
    <location>
        <begin position="19"/>
        <end position="30"/>
    </location>
</feature>
<proteinExistence type="predicted"/>
<evidence type="ECO:0000313" key="5">
    <source>
        <dbReference type="Proteomes" id="UP001107558"/>
    </source>
</evidence>
<dbReference type="Pfam" id="PF10506">
    <property type="entry name" value="USHBP1_PDZ-bd"/>
    <property type="match status" value="1"/>
</dbReference>
<comment type="caution">
    <text evidence="4">The sequence shown here is derived from an EMBL/GenBank/DDBJ whole genome shotgun (WGS) entry which is preliminary data.</text>
</comment>
<evidence type="ECO:0000313" key="4">
    <source>
        <dbReference type="EMBL" id="KAG5682099.1"/>
    </source>
</evidence>
<feature type="region of interest" description="Disordered" evidence="2">
    <location>
        <begin position="1"/>
        <end position="49"/>
    </location>
</feature>
<dbReference type="EMBL" id="JADBJN010000001">
    <property type="protein sequence ID" value="KAG5682099.1"/>
    <property type="molecule type" value="Genomic_DNA"/>
</dbReference>
<feature type="coiled-coil region" evidence="1">
    <location>
        <begin position="187"/>
        <end position="221"/>
    </location>
</feature>
<gene>
    <name evidence="4" type="ORF">PVAND_011478</name>
</gene>
<feature type="compositionally biased region" description="Polar residues" evidence="2">
    <location>
        <begin position="38"/>
        <end position="49"/>
    </location>
</feature>
<feature type="coiled-coil region" evidence="1">
    <location>
        <begin position="535"/>
        <end position="569"/>
    </location>
</feature>
<reference evidence="4" key="1">
    <citation type="submission" date="2021-03" db="EMBL/GenBank/DDBJ databases">
        <title>Chromosome level genome of the anhydrobiotic midge Polypedilum vanderplanki.</title>
        <authorList>
            <person name="Yoshida Y."/>
            <person name="Kikawada T."/>
            <person name="Gusev O."/>
        </authorList>
    </citation>
    <scope>NUCLEOTIDE SEQUENCE</scope>
    <source>
        <strain evidence="4">NIAS01</strain>
        <tissue evidence="4">Whole body or cell culture</tissue>
    </source>
</reference>
<evidence type="ECO:0000256" key="1">
    <source>
        <dbReference type="SAM" id="Coils"/>
    </source>
</evidence>